<protein>
    <submittedName>
        <fullName evidence="1">Uncharacterized protein</fullName>
    </submittedName>
</protein>
<dbReference type="AlphaFoldDB" id="A0AAV4UDD2"/>
<dbReference type="EMBL" id="BPLR01012684">
    <property type="protein sequence ID" value="GIY55833.1"/>
    <property type="molecule type" value="Genomic_DNA"/>
</dbReference>
<proteinExistence type="predicted"/>
<reference evidence="1 2" key="1">
    <citation type="submission" date="2021-06" db="EMBL/GenBank/DDBJ databases">
        <title>Caerostris extrusa draft genome.</title>
        <authorList>
            <person name="Kono N."/>
            <person name="Arakawa K."/>
        </authorList>
    </citation>
    <scope>NUCLEOTIDE SEQUENCE [LARGE SCALE GENOMIC DNA]</scope>
</reference>
<gene>
    <name evidence="1" type="ORF">CEXT_94311</name>
</gene>
<evidence type="ECO:0000313" key="1">
    <source>
        <dbReference type="EMBL" id="GIY55833.1"/>
    </source>
</evidence>
<accession>A0AAV4UDD2</accession>
<name>A0AAV4UDD2_CAEEX</name>
<sequence length="74" mass="8193">MPNTKTQIPILMVKPVSRSSFARGHVNEEQLMAASDRLPPLPNSCAALCPKGDREELFCKAQPVVWPFSKNPSE</sequence>
<keyword evidence="2" id="KW-1185">Reference proteome</keyword>
<dbReference type="Proteomes" id="UP001054945">
    <property type="component" value="Unassembled WGS sequence"/>
</dbReference>
<evidence type="ECO:0000313" key="2">
    <source>
        <dbReference type="Proteomes" id="UP001054945"/>
    </source>
</evidence>
<comment type="caution">
    <text evidence="1">The sequence shown here is derived from an EMBL/GenBank/DDBJ whole genome shotgun (WGS) entry which is preliminary data.</text>
</comment>
<organism evidence="1 2">
    <name type="scientific">Caerostris extrusa</name>
    <name type="common">Bark spider</name>
    <name type="synonym">Caerostris bankana</name>
    <dbReference type="NCBI Taxonomy" id="172846"/>
    <lineage>
        <taxon>Eukaryota</taxon>
        <taxon>Metazoa</taxon>
        <taxon>Ecdysozoa</taxon>
        <taxon>Arthropoda</taxon>
        <taxon>Chelicerata</taxon>
        <taxon>Arachnida</taxon>
        <taxon>Araneae</taxon>
        <taxon>Araneomorphae</taxon>
        <taxon>Entelegynae</taxon>
        <taxon>Araneoidea</taxon>
        <taxon>Araneidae</taxon>
        <taxon>Caerostris</taxon>
    </lineage>
</organism>